<name>A0A2W0EX12_PSEJE</name>
<dbReference type="InterPro" id="IPR013762">
    <property type="entry name" value="Integrase-like_cat_sf"/>
</dbReference>
<organism evidence="3 4">
    <name type="scientific">Pseudomonas jessenii</name>
    <dbReference type="NCBI Taxonomy" id="77298"/>
    <lineage>
        <taxon>Bacteria</taxon>
        <taxon>Pseudomonadati</taxon>
        <taxon>Pseudomonadota</taxon>
        <taxon>Gammaproteobacteria</taxon>
        <taxon>Pseudomonadales</taxon>
        <taxon>Pseudomonadaceae</taxon>
        <taxon>Pseudomonas</taxon>
    </lineage>
</organism>
<accession>A0A2W0EX12</accession>
<reference evidence="3 4" key="1">
    <citation type="journal article" date="2018" name="Appl. Microbiol. Biotechnol.">
        <title>Characterization of the caprolactam degradation pathway in Pseudomonas jessenii using mass spectrometry-based proteomics.</title>
        <authorList>
            <person name="Otzen M."/>
            <person name="Palacio C."/>
            <person name="Janssen D.B."/>
        </authorList>
    </citation>
    <scope>NUCLEOTIDE SEQUENCE [LARGE SCALE GENOMIC DNA]</scope>
    <source>
        <strain evidence="3 4">GO3</strain>
    </source>
</reference>
<gene>
    <name evidence="3" type="ORF">CRX42_02655</name>
</gene>
<dbReference type="RefSeq" id="WP_110657344.1">
    <property type="nucleotide sequence ID" value="NZ_PDLL01000014.1"/>
</dbReference>
<evidence type="ECO:0000256" key="1">
    <source>
        <dbReference type="ARBA" id="ARBA00023172"/>
    </source>
</evidence>
<comment type="caution">
    <text evidence="3">The sequence shown here is derived from an EMBL/GenBank/DDBJ whole genome shotgun (WGS) entry which is preliminary data.</text>
</comment>
<dbReference type="AlphaFoldDB" id="A0A2W0EX12"/>
<evidence type="ECO:0000313" key="3">
    <source>
        <dbReference type="EMBL" id="PYY72132.1"/>
    </source>
</evidence>
<evidence type="ECO:0000313" key="4">
    <source>
        <dbReference type="Proteomes" id="UP000247437"/>
    </source>
</evidence>
<dbReference type="PROSITE" id="PS51898">
    <property type="entry name" value="TYR_RECOMBINASE"/>
    <property type="match status" value="1"/>
</dbReference>
<evidence type="ECO:0000259" key="2">
    <source>
        <dbReference type="PROSITE" id="PS51898"/>
    </source>
</evidence>
<keyword evidence="1" id="KW-0233">DNA recombination</keyword>
<dbReference type="SUPFAM" id="SSF56349">
    <property type="entry name" value="DNA breaking-rejoining enzymes"/>
    <property type="match status" value="1"/>
</dbReference>
<dbReference type="Pfam" id="PF00589">
    <property type="entry name" value="Phage_integrase"/>
    <property type="match status" value="1"/>
</dbReference>
<dbReference type="Proteomes" id="UP000247437">
    <property type="component" value="Unassembled WGS sequence"/>
</dbReference>
<dbReference type="Gene3D" id="1.10.443.10">
    <property type="entry name" value="Intergrase catalytic core"/>
    <property type="match status" value="1"/>
</dbReference>
<dbReference type="EMBL" id="PDLL01000014">
    <property type="protein sequence ID" value="PYY72132.1"/>
    <property type="molecule type" value="Genomic_DNA"/>
</dbReference>
<dbReference type="CDD" id="cd00397">
    <property type="entry name" value="DNA_BRE_C"/>
    <property type="match status" value="1"/>
</dbReference>
<dbReference type="GO" id="GO:0015074">
    <property type="term" value="P:DNA integration"/>
    <property type="evidence" value="ECO:0007669"/>
    <property type="project" value="InterPro"/>
</dbReference>
<protein>
    <recommendedName>
        <fullName evidence="2">Tyr recombinase domain-containing protein</fullName>
    </recommendedName>
</protein>
<sequence length="396" mass="45873">MRVEQVIFPTGDRLPMLLDDQDLPVPEACDWMLSRRQRAFATQSRNMQELLVVHDWARVRRIDLYERLRSGRQFTEAEITSLVERLRRPSTVPVVVKLAVSPDTANKRISTASKHMAWYIDELIADSGTSEAQRKRLSDMKDKLVRMLLDSMQSPEGNRSYHKHLTLDQAQFLQDALDPEGTVLFGRDSRGRLRNFLMVCLLVFLGVRTGELLSLRIQDIKFGAITSIHITRRGMSPVDHRRRPPRVKREGRILALDSPRLAMMLDDYIMNERQWFIAHGRSNDSGFVFLSDEGEPLSSDRLRQLFKDLRTRFPDKLPSHLIPHSLRYTFTDLVHKELRRQGKEEAEIEQILMYLRGDSSPRSQDDYIDYGAAGKEALQRFQSQVASNRNAPDVLF</sequence>
<dbReference type="GO" id="GO:0006310">
    <property type="term" value="P:DNA recombination"/>
    <property type="evidence" value="ECO:0007669"/>
    <property type="project" value="UniProtKB-KW"/>
</dbReference>
<dbReference type="GO" id="GO:0003677">
    <property type="term" value="F:DNA binding"/>
    <property type="evidence" value="ECO:0007669"/>
    <property type="project" value="InterPro"/>
</dbReference>
<dbReference type="InterPro" id="IPR002104">
    <property type="entry name" value="Integrase_catalytic"/>
</dbReference>
<dbReference type="InterPro" id="IPR011010">
    <property type="entry name" value="DNA_brk_join_enz"/>
</dbReference>
<dbReference type="OrthoDB" id="6819422at2"/>
<feature type="domain" description="Tyr recombinase" evidence="2">
    <location>
        <begin position="160"/>
        <end position="380"/>
    </location>
</feature>
<proteinExistence type="predicted"/>